<accession>A0A932HYI9</accession>
<reference evidence="7" key="1">
    <citation type="submission" date="2020-07" db="EMBL/GenBank/DDBJ databases">
        <title>Huge and variable diversity of episymbiotic CPR bacteria and DPANN archaea in groundwater ecosystems.</title>
        <authorList>
            <person name="He C.Y."/>
            <person name="Keren R."/>
            <person name="Whittaker M."/>
            <person name="Farag I.F."/>
            <person name="Doudna J."/>
            <person name="Cate J.H.D."/>
            <person name="Banfield J.F."/>
        </authorList>
    </citation>
    <scope>NUCLEOTIDE SEQUENCE</scope>
    <source>
        <strain evidence="7">NC_groundwater_763_Ag_S-0.2um_68_21</strain>
    </source>
</reference>
<dbReference type="AlphaFoldDB" id="A0A932HYI9"/>
<dbReference type="GO" id="GO:0008966">
    <property type="term" value="F:phosphoglucosamine mutase activity"/>
    <property type="evidence" value="ECO:0007669"/>
    <property type="project" value="TreeGrafter"/>
</dbReference>
<evidence type="ECO:0000256" key="2">
    <source>
        <dbReference type="ARBA" id="ARBA00010231"/>
    </source>
</evidence>
<dbReference type="InterPro" id="IPR005846">
    <property type="entry name" value="A-D-PHexomutase_a/b/a-III"/>
</dbReference>
<evidence type="ECO:0000256" key="4">
    <source>
        <dbReference type="SAM" id="MobiDB-lite"/>
    </source>
</evidence>
<organism evidence="7 8">
    <name type="scientific">Tectimicrobiota bacterium</name>
    <dbReference type="NCBI Taxonomy" id="2528274"/>
    <lineage>
        <taxon>Bacteria</taxon>
        <taxon>Pseudomonadati</taxon>
        <taxon>Nitrospinota/Tectimicrobiota group</taxon>
        <taxon>Candidatus Tectimicrobiota</taxon>
    </lineage>
</organism>
<dbReference type="GO" id="GO:0005829">
    <property type="term" value="C:cytosol"/>
    <property type="evidence" value="ECO:0007669"/>
    <property type="project" value="TreeGrafter"/>
</dbReference>
<evidence type="ECO:0008006" key="9">
    <source>
        <dbReference type="Google" id="ProtNLM"/>
    </source>
</evidence>
<sequence length="651" mass="68558">MAVERMEGARFQGTDGVRGLAAGPDHPLLRGEEDPRAAFLKLGLFTEPFAEHYAYAAAGWLREQAGEELLAPSAVLLAWDPRDAEGRFAGAVLRGILRAGADALAAGVLPTPAAAAYLQASGAAGAILLTASHNPADQNGIKLLRSPGARKLLPEEDDEVSARVWGVSWKEIEDAPERGRCLDAAAEARAFYLGHMGRLPNRWLREGDLAGWSVVLDAARGAWSGLAPEAVAPAGPRELREVNRLGEGPVNEGGGVVALEGRREVAGGETGLIQAHAGLRALFEAGRARRDELQAGKGFAAGGVFDADGDRAYTLVYDPFEDAARVLGGDEALVLQARFLAAQGELPEGGKAVLTIESDAGAAAALAEAGLGVVFAPVGDKWILRAAERWGDRFALGGEESGHTVVPGLLADAEGRVARLAVGDGLKSFLNTCASIRWLGEAKGVKEAYAVLAEPFPRGYKKSLYAYHVDRSRFAPGSEAWEAVAAAVWGEMEKSAPDATVPRWSPLEDDPGVLYLMMEGAGGQPLATIAVRNSGTESRIGVSLRGPSRWEKALKEAGEAALKEILARMKDASDPYARAEGALLRSLAQGPKDAGSLDAGLVREAEARFGAPVLPERVRKEALRGGLVREADGECSLTGLGRWYLETGKCP</sequence>
<keyword evidence="3" id="KW-0597">Phosphoprotein</keyword>
<dbReference type="InterPro" id="IPR050060">
    <property type="entry name" value="Phosphoglucosamine_mutase"/>
</dbReference>
<dbReference type="InterPro" id="IPR005844">
    <property type="entry name" value="A-D-PHexomutase_a/b/a-I"/>
</dbReference>
<dbReference type="PANTHER" id="PTHR42946:SF1">
    <property type="entry name" value="PHOSPHOGLUCOMUTASE (ALPHA-D-GLUCOSE-1,6-BISPHOSPHATE-DEPENDENT)"/>
    <property type="match status" value="1"/>
</dbReference>
<evidence type="ECO:0000256" key="3">
    <source>
        <dbReference type="ARBA" id="ARBA00022553"/>
    </source>
</evidence>
<gene>
    <name evidence="7" type="ORF">HYZ11_03570</name>
</gene>
<dbReference type="Pfam" id="PF02878">
    <property type="entry name" value="PGM_PMM_I"/>
    <property type="match status" value="1"/>
</dbReference>
<feature type="domain" description="Alpha-D-phosphohexomutase alpha/beta/alpha" evidence="5">
    <location>
        <begin position="45"/>
        <end position="164"/>
    </location>
</feature>
<proteinExistence type="inferred from homology"/>
<name>A0A932HYI9_UNCTE</name>
<feature type="domain" description="Alpha-D-phosphohexomutase alpha/beta/alpha" evidence="6">
    <location>
        <begin position="329"/>
        <end position="420"/>
    </location>
</feature>
<evidence type="ECO:0000256" key="1">
    <source>
        <dbReference type="ARBA" id="ARBA00001946"/>
    </source>
</evidence>
<dbReference type="Pfam" id="PF02880">
    <property type="entry name" value="PGM_PMM_III"/>
    <property type="match status" value="1"/>
</dbReference>
<dbReference type="Proteomes" id="UP000782312">
    <property type="component" value="Unassembled WGS sequence"/>
</dbReference>
<comment type="similarity">
    <text evidence="2">Belongs to the phosphohexose mutase family.</text>
</comment>
<dbReference type="InterPro" id="IPR016066">
    <property type="entry name" value="A-D-PHexomutase_CS"/>
</dbReference>
<evidence type="ECO:0000259" key="6">
    <source>
        <dbReference type="Pfam" id="PF02880"/>
    </source>
</evidence>
<evidence type="ECO:0000259" key="5">
    <source>
        <dbReference type="Pfam" id="PF02878"/>
    </source>
</evidence>
<dbReference type="InterPro" id="IPR016055">
    <property type="entry name" value="A-D-PHexomutase_a/b/a-I/II/III"/>
</dbReference>
<comment type="caution">
    <text evidence="7">The sequence shown here is derived from an EMBL/GenBank/DDBJ whole genome shotgun (WGS) entry which is preliminary data.</text>
</comment>
<dbReference type="Gene3D" id="3.40.120.10">
    <property type="entry name" value="Alpha-D-Glucose-1,6-Bisphosphate, subunit A, domain 3"/>
    <property type="match status" value="2"/>
</dbReference>
<dbReference type="SUPFAM" id="SSF53738">
    <property type="entry name" value="Phosphoglucomutase, first 3 domains"/>
    <property type="match status" value="2"/>
</dbReference>
<dbReference type="PANTHER" id="PTHR42946">
    <property type="entry name" value="PHOSPHOHEXOSE MUTASE"/>
    <property type="match status" value="1"/>
</dbReference>
<dbReference type="GO" id="GO:0006048">
    <property type="term" value="P:UDP-N-acetylglucosamine biosynthetic process"/>
    <property type="evidence" value="ECO:0007669"/>
    <property type="project" value="TreeGrafter"/>
</dbReference>
<dbReference type="GO" id="GO:0000287">
    <property type="term" value="F:magnesium ion binding"/>
    <property type="evidence" value="ECO:0007669"/>
    <property type="project" value="InterPro"/>
</dbReference>
<comment type="cofactor">
    <cofactor evidence="1">
        <name>Mg(2+)</name>
        <dbReference type="ChEBI" id="CHEBI:18420"/>
    </cofactor>
</comment>
<dbReference type="PROSITE" id="PS00710">
    <property type="entry name" value="PGM_PMM"/>
    <property type="match status" value="1"/>
</dbReference>
<dbReference type="GO" id="GO:0005975">
    <property type="term" value="P:carbohydrate metabolic process"/>
    <property type="evidence" value="ECO:0007669"/>
    <property type="project" value="InterPro"/>
</dbReference>
<evidence type="ECO:0000313" key="8">
    <source>
        <dbReference type="Proteomes" id="UP000782312"/>
    </source>
</evidence>
<dbReference type="EMBL" id="JACPUR010000007">
    <property type="protein sequence ID" value="MBI3126665.1"/>
    <property type="molecule type" value="Genomic_DNA"/>
</dbReference>
<protein>
    <recommendedName>
        <fullName evidence="9">Alpha-D-phosphohexomutase alpha/beta/alpha domain-containing protein</fullName>
    </recommendedName>
</protein>
<evidence type="ECO:0000313" key="7">
    <source>
        <dbReference type="EMBL" id="MBI3126665.1"/>
    </source>
</evidence>
<dbReference type="GO" id="GO:0009252">
    <property type="term" value="P:peptidoglycan biosynthetic process"/>
    <property type="evidence" value="ECO:0007669"/>
    <property type="project" value="TreeGrafter"/>
</dbReference>
<feature type="region of interest" description="Disordered" evidence="4">
    <location>
        <begin position="1"/>
        <end position="29"/>
    </location>
</feature>
<dbReference type="GO" id="GO:0004615">
    <property type="term" value="F:phosphomannomutase activity"/>
    <property type="evidence" value="ECO:0007669"/>
    <property type="project" value="TreeGrafter"/>
</dbReference>